<keyword evidence="3" id="KW-1185">Reference proteome</keyword>
<dbReference type="EMBL" id="FTOR01000011">
    <property type="protein sequence ID" value="SIT32100.1"/>
    <property type="molecule type" value="Genomic_DNA"/>
</dbReference>
<reference evidence="3" key="1">
    <citation type="submission" date="2017-01" db="EMBL/GenBank/DDBJ databases">
        <authorList>
            <person name="Varghese N."/>
            <person name="Submissions S."/>
        </authorList>
    </citation>
    <scope>NUCLEOTIDE SEQUENCE [LARGE SCALE GENOMIC DNA]</scope>
    <source>
        <strain evidence="3">DSM 21054</strain>
    </source>
</reference>
<gene>
    <name evidence="2" type="ORF">SAMN05421788_11125</name>
</gene>
<dbReference type="OrthoDB" id="1652165at2"/>
<feature type="chain" id="PRO_5013292323" evidence="1">
    <location>
        <begin position="25"/>
        <end position="647"/>
    </location>
</feature>
<dbReference type="Pfam" id="PF13585">
    <property type="entry name" value="CHU_C"/>
    <property type="match status" value="1"/>
</dbReference>
<dbReference type="InterPro" id="IPR026341">
    <property type="entry name" value="T9SS_type_B"/>
</dbReference>
<accession>A0A1N7RAC0</accession>
<evidence type="ECO:0000256" key="1">
    <source>
        <dbReference type="SAM" id="SignalP"/>
    </source>
</evidence>
<dbReference type="Proteomes" id="UP000186917">
    <property type="component" value="Unassembled WGS sequence"/>
</dbReference>
<sequence length="647" mass="69619">MLRSLLKPLSVLIPCLLINLAACTQLCQGTLGDPVVNITFGSGAALIGSPLPSWITNYTFDYSNGPGDTYYTIANLSSTGAGNSWHSTTDHTGDNNGYFMIVNASYSPGDFYLDTIHHLCGNTTYEFASWIVNLNKPNSICGAGVIRPNITFSIEKLNGAVLASFTTGAIEPTNDPSWLQYGLFFTTQPNTRDVVIRMKNNAPGGCGNDLGLDDITFRPCGRNASAYIESMSGNRINICQNQATTVKLNAMISAGTEEDPVYQWQTSLDSGQTWQDVTNANSAACTINTTTNTTTGMHLYRLSIAESGNINTPSCRAASNIDTLVIYPTPAITISGTPPVCAGTALDIIATGTYPIQWRLPSQQTIAGSTIHIASATEKDAGKYYAIATSDKGCTYTDSGFIAVIYPIPIANAGENVNICKGSSTLLQGTGGTIYRWTPVTALSDSHISTPQASPAATTTYLLTVSNQFNCTDTASVTVSVQSLPTANAGEDKWVVYGQSVQLNGSITGTNSLFYWTPEIYLNNSHILTPRVSPEHDTTYTLYVSNNCGQASDEVFVKVYRQVEAPNIFSPNGDGIYDTWNIPALTGYPNAEVSVFSRYGMRVFYSKGYHTPWNGSYNNKKVPAGTYYYVIDLKDNSPRLSGSVTVL</sequence>
<name>A0A1N7RAC0_9BACT</name>
<dbReference type="STRING" id="477680.SAMN05421788_11125"/>
<evidence type="ECO:0000313" key="3">
    <source>
        <dbReference type="Proteomes" id="UP000186917"/>
    </source>
</evidence>
<dbReference type="AlphaFoldDB" id="A0A1N7RAC0"/>
<dbReference type="NCBIfam" id="TIGR04131">
    <property type="entry name" value="Bac_Flav_CTERM"/>
    <property type="match status" value="1"/>
</dbReference>
<keyword evidence="1" id="KW-0732">Signal</keyword>
<organism evidence="2 3">
    <name type="scientific">Filimonas lacunae</name>
    <dbReference type="NCBI Taxonomy" id="477680"/>
    <lineage>
        <taxon>Bacteria</taxon>
        <taxon>Pseudomonadati</taxon>
        <taxon>Bacteroidota</taxon>
        <taxon>Chitinophagia</taxon>
        <taxon>Chitinophagales</taxon>
        <taxon>Chitinophagaceae</taxon>
        <taxon>Filimonas</taxon>
    </lineage>
</organism>
<protein>
    <submittedName>
        <fullName evidence="2">Gliding motility-associated C-terminal domain-containing protein</fullName>
    </submittedName>
</protein>
<dbReference type="RefSeq" id="WP_076381888.1">
    <property type="nucleotide sequence ID" value="NZ_AP017422.1"/>
</dbReference>
<feature type="signal peptide" evidence="1">
    <location>
        <begin position="1"/>
        <end position="24"/>
    </location>
</feature>
<proteinExistence type="predicted"/>
<evidence type="ECO:0000313" key="2">
    <source>
        <dbReference type="EMBL" id="SIT32100.1"/>
    </source>
</evidence>